<feature type="domain" description="C2H2-type" evidence="11">
    <location>
        <begin position="31"/>
        <end position="59"/>
    </location>
</feature>
<evidence type="ECO:0000256" key="1">
    <source>
        <dbReference type="ARBA" id="ARBA00004123"/>
    </source>
</evidence>
<dbReference type="GO" id="GO:0003677">
    <property type="term" value="F:DNA binding"/>
    <property type="evidence" value="ECO:0007669"/>
    <property type="project" value="UniProtKB-KW"/>
</dbReference>
<evidence type="ECO:0000256" key="3">
    <source>
        <dbReference type="ARBA" id="ARBA00022723"/>
    </source>
</evidence>
<keyword evidence="7" id="KW-0805">Transcription regulation</keyword>
<evidence type="ECO:0000256" key="8">
    <source>
        <dbReference type="ARBA" id="ARBA00023163"/>
    </source>
</evidence>
<dbReference type="PANTHER" id="PTHR24394:SF48">
    <property type="entry name" value="ZINC FINGER PROTEIN 771"/>
    <property type="match status" value="1"/>
</dbReference>
<reference evidence="12" key="2">
    <citation type="submission" date="2025-09" db="UniProtKB">
        <authorList>
            <consortium name="Ensembl"/>
        </authorList>
    </citation>
    <scope>IDENTIFICATION</scope>
</reference>
<dbReference type="GO" id="GO:0005634">
    <property type="term" value="C:nucleus"/>
    <property type="evidence" value="ECO:0007669"/>
    <property type="project" value="UniProtKB-SubCell"/>
</dbReference>
<dbReference type="SMART" id="SM00355">
    <property type="entry name" value="ZnF_C2H2"/>
    <property type="match status" value="2"/>
</dbReference>
<evidence type="ECO:0000313" key="13">
    <source>
        <dbReference type="Proteomes" id="UP000694560"/>
    </source>
</evidence>
<dbReference type="Pfam" id="PF00096">
    <property type="entry name" value="zf-C2H2"/>
    <property type="match status" value="1"/>
</dbReference>
<evidence type="ECO:0000256" key="4">
    <source>
        <dbReference type="ARBA" id="ARBA00022737"/>
    </source>
</evidence>
<accession>A0A8C5TVU1</accession>
<dbReference type="Proteomes" id="UP000694560">
    <property type="component" value="Unplaced"/>
</dbReference>
<dbReference type="FunFam" id="3.30.160.60:FF:002343">
    <property type="entry name" value="Zinc finger protein 33A"/>
    <property type="match status" value="1"/>
</dbReference>
<evidence type="ECO:0000256" key="9">
    <source>
        <dbReference type="ARBA" id="ARBA00023242"/>
    </source>
</evidence>
<keyword evidence="9" id="KW-0539">Nucleus</keyword>
<comment type="subcellular location">
    <subcellularLocation>
        <location evidence="1">Nucleus</location>
    </subcellularLocation>
</comment>
<dbReference type="InterPro" id="IPR036236">
    <property type="entry name" value="Znf_C2H2_sf"/>
</dbReference>
<dbReference type="PROSITE" id="PS50157">
    <property type="entry name" value="ZINC_FINGER_C2H2_2"/>
    <property type="match status" value="2"/>
</dbReference>
<dbReference type="PANTHER" id="PTHR24394">
    <property type="entry name" value="ZINC FINGER PROTEIN"/>
    <property type="match status" value="1"/>
</dbReference>
<keyword evidence="8" id="KW-0804">Transcription</keyword>
<keyword evidence="3" id="KW-0479">Metal-binding</keyword>
<evidence type="ECO:0000259" key="11">
    <source>
        <dbReference type="PROSITE" id="PS50157"/>
    </source>
</evidence>
<dbReference type="AlphaFoldDB" id="A0A8C5TVU1"/>
<protein>
    <recommendedName>
        <fullName evidence="11">C2H2-type domain-containing protein</fullName>
    </recommendedName>
</protein>
<name>A0A8C5TVU1_9PASS</name>
<dbReference type="Ensembl" id="ENSMCST00000011809.1">
    <property type="protein sequence ID" value="ENSMCSP00000011510.1"/>
    <property type="gene ID" value="ENSMCSG00000008153.1"/>
</dbReference>
<dbReference type="OrthoDB" id="654211at2759"/>
<evidence type="ECO:0000256" key="7">
    <source>
        <dbReference type="ARBA" id="ARBA00023015"/>
    </source>
</evidence>
<feature type="domain" description="C2H2-type" evidence="11">
    <location>
        <begin position="93"/>
        <end position="115"/>
    </location>
</feature>
<keyword evidence="6" id="KW-0862">Zinc</keyword>
<dbReference type="InterPro" id="IPR013087">
    <property type="entry name" value="Znf_C2H2_type"/>
</dbReference>
<comment type="similarity">
    <text evidence="2">Belongs to the krueppel C2H2-type zinc-finger protein family.</text>
</comment>
<evidence type="ECO:0000256" key="5">
    <source>
        <dbReference type="ARBA" id="ARBA00022771"/>
    </source>
</evidence>
<evidence type="ECO:0000256" key="10">
    <source>
        <dbReference type="PROSITE-ProRule" id="PRU00042"/>
    </source>
</evidence>
<dbReference type="SUPFAM" id="SSF57667">
    <property type="entry name" value="beta-beta-alpha zinc fingers"/>
    <property type="match status" value="2"/>
</dbReference>
<keyword evidence="4" id="KW-0677">Repeat</keyword>
<organism evidence="12 13">
    <name type="scientific">Malurus cyaneus samueli</name>
    <dbReference type="NCBI Taxonomy" id="2593467"/>
    <lineage>
        <taxon>Eukaryota</taxon>
        <taxon>Metazoa</taxon>
        <taxon>Chordata</taxon>
        <taxon>Craniata</taxon>
        <taxon>Vertebrata</taxon>
        <taxon>Euteleostomi</taxon>
        <taxon>Archelosauria</taxon>
        <taxon>Archosauria</taxon>
        <taxon>Dinosauria</taxon>
        <taxon>Saurischia</taxon>
        <taxon>Theropoda</taxon>
        <taxon>Coelurosauria</taxon>
        <taxon>Aves</taxon>
        <taxon>Neognathae</taxon>
        <taxon>Neoaves</taxon>
        <taxon>Telluraves</taxon>
        <taxon>Australaves</taxon>
        <taxon>Passeriformes</taxon>
        <taxon>Meliphagoidea</taxon>
        <taxon>Maluridae</taxon>
        <taxon>Malurus</taxon>
    </lineage>
</organism>
<dbReference type="GO" id="GO:0008270">
    <property type="term" value="F:zinc ion binding"/>
    <property type="evidence" value="ECO:0007669"/>
    <property type="project" value="UniProtKB-KW"/>
</dbReference>
<reference evidence="12" key="1">
    <citation type="submission" date="2025-08" db="UniProtKB">
        <authorList>
            <consortium name="Ensembl"/>
        </authorList>
    </citation>
    <scope>IDENTIFICATION</scope>
</reference>
<dbReference type="FunFam" id="3.30.160.60:FF:000200">
    <property type="entry name" value="zinc finger protein 510 isoform X2"/>
    <property type="match status" value="1"/>
</dbReference>
<keyword evidence="13" id="KW-1185">Reference proteome</keyword>
<evidence type="ECO:0000256" key="2">
    <source>
        <dbReference type="ARBA" id="ARBA00006991"/>
    </source>
</evidence>
<dbReference type="Gene3D" id="3.30.160.60">
    <property type="entry name" value="Classic Zinc Finger"/>
    <property type="match status" value="2"/>
</dbReference>
<dbReference type="GO" id="GO:0000981">
    <property type="term" value="F:DNA-binding transcription factor activity, RNA polymerase II-specific"/>
    <property type="evidence" value="ECO:0007669"/>
    <property type="project" value="TreeGrafter"/>
</dbReference>
<evidence type="ECO:0000313" key="12">
    <source>
        <dbReference type="Ensembl" id="ENSMCSP00000011510.1"/>
    </source>
</evidence>
<sequence length="264" mass="29184">MGLNLCVLEGLLAESGILIQHQQIHTGQRPYECGECGKSYKWNKSDFNKHQKFHTGEQIYEPFPAHRRRKGLHTPHTPLILPPRRIHTGERPYECPECGKSFSQSSTLNRHQRSHHFVHYSNSIPCGRILLRWSPVSRSGQSPGDPVPGAPRFVGETYWGDFLSLSCWDLLGNKFTPHAQAGSLCSCVPPSPAVTLPRPRLLPVFPVKLPSSPRSRLLGSSGEGATLSGGHRGVAVTEEAGVERWAMRVCLTTGESSEPRDLVG</sequence>
<keyword evidence="5 10" id="KW-0863">Zinc-finger</keyword>
<proteinExistence type="inferred from homology"/>
<evidence type="ECO:0000256" key="6">
    <source>
        <dbReference type="ARBA" id="ARBA00022833"/>
    </source>
</evidence>